<evidence type="ECO:0000313" key="3">
    <source>
        <dbReference type="Proteomes" id="UP001432180"/>
    </source>
</evidence>
<proteinExistence type="predicted"/>
<gene>
    <name evidence="2" type="ORF">Thiowin_04345</name>
</gene>
<evidence type="ECO:0000313" key="2">
    <source>
        <dbReference type="EMBL" id="WPL19235.1"/>
    </source>
</evidence>
<feature type="signal peptide" evidence="1">
    <location>
        <begin position="1"/>
        <end position="28"/>
    </location>
</feature>
<feature type="chain" id="PRO_5045388036" description="Outer membrane protein beta-barrel domain-containing protein" evidence="1">
    <location>
        <begin position="29"/>
        <end position="281"/>
    </location>
</feature>
<name>A0ABZ0SDY3_9GAMM</name>
<dbReference type="Proteomes" id="UP001432180">
    <property type="component" value="Chromosome"/>
</dbReference>
<dbReference type="RefSeq" id="WP_328984984.1">
    <property type="nucleotide sequence ID" value="NZ_CP121472.1"/>
</dbReference>
<reference evidence="2 3" key="1">
    <citation type="journal article" date="2023" name="Microorganisms">
        <title>Thiorhodovibrio frisius and Trv. litoralis spp. nov., Two Novel Members from a Clade of Fastidious Purple Sulfur Bacteria That Exhibit Unique Red-Shifted Light-Harvesting Capabilities.</title>
        <authorList>
            <person name="Methner A."/>
            <person name="Kuzyk S.B."/>
            <person name="Petersen J."/>
            <person name="Bauer S."/>
            <person name="Brinkmann H."/>
            <person name="Sichau K."/>
            <person name="Wanner G."/>
            <person name="Wolf J."/>
            <person name="Neumann-Schaal M."/>
            <person name="Henke P."/>
            <person name="Tank M."/>
            <person name="Sproer C."/>
            <person name="Bunk B."/>
            <person name="Overmann J."/>
        </authorList>
    </citation>
    <scope>NUCLEOTIDE SEQUENCE [LARGE SCALE GENOMIC DNA]</scope>
    <source>
        <strain evidence="2 3">DSM 6702</strain>
    </source>
</reference>
<protein>
    <recommendedName>
        <fullName evidence="4">Outer membrane protein beta-barrel domain-containing protein</fullName>
    </recommendedName>
</protein>
<keyword evidence="3" id="KW-1185">Reference proteome</keyword>
<dbReference type="EMBL" id="CP121472">
    <property type="protein sequence ID" value="WPL19235.1"/>
    <property type="molecule type" value="Genomic_DNA"/>
</dbReference>
<sequence length="281" mass="30850">MPSFRPRYRSIPWLTAACLFSVSTAGVAESSNDSGWQFRVTPYLWLPALDANATANPSSLRLPDGSTVGPVSLRASTSPDSYLSNLDMAFMAMGEARKGRWSLYTDVLYTSFGDKDTKVRDVTGPAGFLNSQIERKARIELSATVWTLAGGYQVIDRSDFSLDLMAGARYLSLDSNIKLSVQGPLGRVSRQQDVSIDQDGWDGLVGLRGEILFPGTQWFVPFYADLGTGASNTTWQAMLGIGYRLDWGDVTLAYRALSYDFDKLDADMTLQGPGLGVSFRW</sequence>
<accession>A0ABZ0SDY3</accession>
<evidence type="ECO:0008006" key="4">
    <source>
        <dbReference type="Google" id="ProtNLM"/>
    </source>
</evidence>
<keyword evidence="1" id="KW-0732">Signal</keyword>
<organism evidence="2 3">
    <name type="scientific">Thiorhodovibrio winogradskyi</name>
    <dbReference type="NCBI Taxonomy" id="77007"/>
    <lineage>
        <taxon>Bacteria</taxon>
        <taxon>Pseudomonadati</taxon>
        <taxon>Pseudomonadota</taxon>
        <taxon>Gammaproteobacteria</taxon>
        <taxon>Chromatiales</taxon>
        <taxon>Chromatiaceae</taxon>
        <taxon>Thiorhodovibrio</taxon>
    </lineage>
</organism>
<evidence type="ECO:0000256" key="1">
    <source>
        <dbReference type="SAM" id="SignalP"/>
    </source>
</evidence>